<reference evidence="1 2" key="1">
    <citation type="submission" date="2013-12" db="EMBL/GenBank/DDBJ databases">
        <title>A Varibaculum cambriense genome reconstructed from a premature infant gut community with otherwise low bacterial novelty that shifts toward anaerobic metabolism during the third week of life.</title>
        <authorList>
            <person name="Brown C.T."/>
            <person name="Sharon I."/>
            <person name="Thomas B.C."/>
            <person name="Castelle C.J."/>
            <person name="Morowitz M.J."/>
            <person name="Banfield J.F."/>
        </authorList>
    </citation>
    <scope>NUCLEOTIDE SEQUENCE [LARGE SCALE GENOMIC DNA]</scope>
    <source>
        <strain evidence="2">DORA_7</strain>
    </source>
</reference>
<dbReference type="eggNOG" id="COG1396">
    <property type="taxonomic scope" value="Bacteria"/>
</dbReference>
<dbReference type="InterPro" id="IPR001387">
    <property type="entry name" value="Cro/C1-type_HTH"/>
</dbReference>
<dbReference type="GO" id="GO:0003677">
    <property type="term" value="F:DNA binding"/>
    <property type="evidence" value="ECO:0007669"/>
    <property type="project" value="InterPro"/>
</dbReference>
<evidence type="ECO:0000313" key="2">
    <source>
        <dbReference type="Proteomes" id="UP000018846"/>
    </source>
</evidence>
<evidence type="ECO:0000313" key="1">
    <source>
        <dbReference type="EMBL" id="ETI84836.1"/>
    </source>
</evidence>
<organism evidence="1 2">
    <name type="scientific">Streptococcus anginosus DORA_7</name>
    <dbReference type="NCBI Taxonomy" id="1403946"/>
    <lineage>
        <taxon>Bacteria</taxon>
        <taxon>Bacillati</taxon>
        <taxon>Bacillota</taxon>
        <taxon>Bacilli</taxon>
        <taxon>Lactobacillales</taxon>
        <taxon>Streptococcaceae</taxon>
        <taxon>Streptococcus</taxon>
        <taxon>Streptococcus anginosus group</taxon>
    </lineage>
</organism>
<dbReference type="Proteomes" id="UP000018846">
    <property type="component" value="Unassembled WGS sequence"/>
</dbReference>
<proteinExistence type="predicted"/>
<dbReference type="PANTHER" id="PTHR37038:SF12">
    <property type="entry name" value="TRANSCRIPTIONAL REGULATOR"/>
    <property type="match status" value="1"/>
</dbReference>
<protein>
    <submittedName>
        <fullName evidence="1">Transcriptional activator, Rgg/GadR/MutR family</fullName>
    </submittedName>
</protein>
<dbReference type="PATRIC" id="fig|1403946.3.peg.1253"/>
<dbReference type="CDD" id="cd00093">
    <property type="entry name" value="HTH_XRE"/>
    <property type="match status" value="1"/>
</dbReference>
<accession>W1TTR0</accession>
<dbReference type="Gene3D" id="1.10.260.40">
    <property type="entry name" value="lambda repressor-like DNA-binding domains"/>
    <property type="match status" value="1"/>
</dbReference>
<dbReference type="InterPro" id="IPR010982">
    <property type="entry name" value="Lambda_DNA-bd_dom_sf"/>
</dbReference>
<dbReference type="PANTHER" id="PTHR37038">
    <property type="entry name" value="TRANSCRIPTIONAL REGULATOR-RELATED"/>
    <property type="match status" value="1"/>
</dbReference>
<gene>
    <name evidence="1" type="ORF">Q615_SPAC00121G0023</name>
</gene>
<dbReference type="SUPFAM" id="SSF47413">
    <property type="entry name" value="lambda repressor-like DNA-binding domains"/>
    <property type="match status" value="1"/>
</dbReference>
<name>W1TTR0_STRAP</name>
<sequence length="68" mass="7886">MDNLGRIFKSFREARHISLTEATEEEFSKSMLSRFENGQSELSAQKLFTDLENIHTDVNEFTLAAHEH</sequence>
<dbReference type="InterPro" id="IPR053163">
    <property type="entry name" value="HTH-type_regulator_Rgg"/>
</dbReference>
<comment type="caution">
    <text evidence="1">The sequence shown here is derived from an EMBL/GenBank/DDBJ whole genome shotgun (WGS) entry which is preliminary data.</text>
</comment>
<dbReference type="EMBL" id="AZMF01000121">
    <property type="protein sequence ID" value="ETI84836.1"/>
    <property type="molecule type" value="Genomic_DNA"/>
</dbReference>
<dbReference type="AlphaFoldDB" id="W1TTR0"/>